<evidence type="ECO:0000313" key="3">
    <source>
        <dbReference type="Proteomes" id="UP000315395"/>
    </source>
</evidence>
<sequence>MGTDTAGSRTWLAAGGGAVVGAAAAVAVLVALGWSGERASGADTLTLPETAAGLRLQTIVEEEVRGEAIEGQVQALAETAELLSMSRGEAATDVQVYSDDEFEERVTIWVVADESPALWSSRDSDAMAELMVLETPMEWVERDGEVECLVEPIQLVRRDSGGEVETRVSRCQLVQDGVTLLLEGTRHDTVSRPAEILRDVATHLERG</sequence>
<name>A0A516G7K1_9MICO</name>
<accession>A0A516G7K1</accession>
<dbReference type="OrthoDB" id="9942503at2"/>
<evidence type="ECO:0000256" key="1">
    <source>
        <dbReference type="SAM" id="Phobius"/>
    </source>
</evidence>
<dbReference type="AlphaFoldDB" id="A0A516G7K1"/>
<protein>
    <submittedName>
        <fullName evidence="2">Uncharacterized protein</fullName>
    </submittedName>
</protein>
<gene>
    <name evidence="2" type="ORF">FNH13_03270</name>
</gene>
<organism evidence="2 3">
    <name type="scientific">Ornithinimicrobium ciconiae</name>
    <dbReference type="NCBI Taxonomy" id="2594265"/>
    <lineage>
        <taxon>Bacteria</taxon>
        <taxon>Bacillati</taxon>
        <taxon>Actinomycetota</taxon>
        <taxon>Actinomycetes</taxon>
        <taxon>Micrococcales</taxon>
        <taxon>Ornithinimicrobiaceae</taxon>
        <taxon>Ornithinimicrobium</taxon>
    </lineage>
</organism>
<dbReference type="KEGG" id="orz:FNH13_03270"/>
<reference evidence="2 3" key="1">
    <citation type="submission" date="2019-07" db="EMBL/GenBank/DDBJ databases">
        <title>complete genome sequencing of Ornithinimicrobium sp. H23M54.</title>
        <authorList>
            <person name="Bae J.-W."/>
            <person name="Lee S.-Y."/>
        </authorList>
    </citation>
    <scope>NUCLEOTIDE SEQUENCE [LARGE SCALE GENOMIC DNA]</scope>
    <source>
        <strain evidence="2 3">H23M54</strain>
    </source>
</reference>
<proteinExistence type="predicted"/>
<evidence type="ECO:0000313" key="2">
    <source>
        <dbReference type="EMBL" id="QDO87475.1"/>
    </source>
</evidence>
<keyword evidence="1" id="KW-0812">Transmembrane</keyword>
<keyword evidence="3" id="KW-1185">Reference proteome</keyword>
<dbReference type="Proteomes" id="UP000315395">
    <property type="component" value="Chromosome"/>
</dbReference>
<keyword evidence="1" id="KW-1133">Transmembrane helix</keyword>
<dbReference type="EMBL" id="CP041616">
    <property type="protein sequence ID" value="QDO87475.1"/>
    <property type="molecule type" value="Genomic_DNA"/>
</dbReference>
<dbReference type="RefSeq" id="WP_143782133.1">
    <property type="nucleotide sequence ID" value="NZ_CP041616.1"/>
</dbReference>
<feature type="transmembrane region" description="Helical" evidence="1">
    <location>
        <begin position="12"/>
        <end position="34"/>
    </location>
</feature>
<keyword evidence="1" id="KW-0472">Membrane</keyword>